<organism evidence="1 2">
    <name type="scientific">Pseudonocardia parietis</name>
    <dbReference type="NCBI Taxonomy" id="570936"/>
    <lineage>
        <taxon>Bacteria</taxon>
        <taxon>Bacillati</taxon>
        <taxon>Actinomycetota</taxon>
        <taxon>Actinomycetes</taxon>
        <taxon>Pseudonocardiales</taxon>
        <taxon>Pseudonocardiaceae</taxon>
        <taxon>Pseudonocardia</taxon>
    </lineage>
</organism>
<comment type="caution">
    <text evidence="1">The sequence shown here is derived from an EMBL/GenBank/DDBJ whole genome shotgun (WGS) entry which is preliminary data.</text>
</comment>
<dbReference type="RefSeq" id="WP_210032149.1">
    <property type="nucleotide sequence ID" value="NZ_JAGINU010000001.1"/>
</dbReference>
<evidence type="ECO:0000313" key="2">
    <source>
        <dbReference type="Proteomes" id="UP001519295"/>
    </source>
</evidence>
<reference evidence="1 2" key="1">
    <citation type="submission" date="2021-03" db="EMBL/GenBank/DDBJ databases">
        <title>Sequencing the genomes of 1000 actinobacteria strains.</title>
        <authorList>
            <person name="Klenk H.-P."/>
        </authorList>
    </citation>
    <scope>NUCLEOTIDE SEQUENCE [LARGE SCALE GENOMIC DNA]</scope>
    <source>
        <strain evidence="1 2">DSM 45256</strain>
    </source>
</reference>
<dbReference type="Proteomes" id="UP001519295">
    <property type="component" value="Unassembled WGS sequence"/>
</dbReference>
<evidence type="ECO:0008006" key="3">
    <source>
        <dbReference type="Google" id="ProtNLM"/>
    </source>
</evidence>
<sequence>MTELVAALAGVLSATAAFLAAAIAWTNFRGQLFELARQAHIDLTTGEVAQARNVLGGVCFQESEQIPASDVEDAREAWFTVLWCFQRLAAARRRIVSAGRTGRAPLIYFDELVGDQLRFMNEDYDVVRPRITRVVPALSDDDSKKMFPELFRGVHRGRYKLGEWAKPPECDSGTGHG</sequence>
<dbReference type="EMBL" id="JAGINU010000001">
    <property type="protein sequence ID" value="MBP2369712.1"/>
    <property type="molecule type" value="Genomic_DNA"/>
</dbReference>
<name>A0ABS4W0I1_9PSEU</name>
<protein>
    <recommendedName>
        <fullName evidence="3">DUF4760 domain-containing protein</fullName>
    </recommendedName>
</protein>
<accession>A0ABS4W0I1</accession>
<proteinExistence type="predicted"/>
<keyword evidence="2" id="KW-1185">Reference proteome</keyword>
<gene>
    <name evidence="1" type="ORF">JOF36_005408</name>
</gene>
<evidence type="ECO:0000313" key="1">
    <source>
        <dbReference type="EMBL" id="MBP2369712.1"/>
    </source>
</evidence>